<feature type="compositionally biased region" description="Acidic residues" evidence="1">
    <location>
        <begin position="73"/>
        <end position="87"/>
    </location>
</feature>
<gene>
    <name evidence="3" type="ORF">D1222_10635</name>
</gene>
<evidence type="ECO:0000256" key="2">
    <source>
        <dbReference type="SAM" id="Phobius"/>
    </source>
</evidence>
<keyword evidence="4" id="KW-1185">Reference proteome</keyword>
<keyword evidence="2" id="KW-0472">Membrane</keyword>
<accession>A0A399RBA9</accession>
<evidence type="ECO:0000313" key="4">
    <source>
        <dbReference type="Proteomes" id="UP000265845"/>
    </source>
</evidence>
<proteinExistence type="predicted"/>
<reference evidence="3 4" key="1">
    <citation type="submission" date="2018-08" db="EMBL/GenBank/DDBJ databases">
        <title>Henriciella mobilis sp. nov., isolated from seawater.</title>
        <authorList>
            <person name="Cheng H."/>
            <person name="Wu Y.-H."/>
            <person name="Xu X.-W."/>
            <person name="Guo L.-L."/>
        </authorList>
    </citation>
    <scope>NUCLEOTIDE SEQUENCE [LARGE SCALE GENOMIC DNA]</scope>
    <source>
        <strain evidence="3 4">CCUG67844</strain>
    </source>
</reference>
<keyword evidence="2" id="KW-1133">Transmembrane helix</keyword>
<dbReference type="OrthoDB" id="7620058at2"/>
<comment type="caution">
    <text evidence="3">The sequence shown here is derived from an EMBL/GenBank/DDBJ whole genome shotgun (WGS) entry which is preliminary data.</text>
</comment>
<name>A0A399RBA9_9PROT</name>
<dbReference type="AlphaFoldDB" id="A0A399RBA9"/>
<dbReference type="EMBL" id="QWGA01000007">
    <property type="protein sequence ID" value="RIJ28826.1"/>
    <property type="molecule type" value="Genomic_DNA"/>
</dbReference>
<feature type="region of interest" description="Disordered" evidence="1">
    <location>
        <begin position="49"/>
        <end position="87"/>
    </location>
</feature>
<evidence type="ECO:0000313" key="3">
    <source>
        <dbReference type="EMBL" id="RIJ28826.1"/>
    </source>
</evidence>
<protein>
    <submittedName>
        <fullName evidence="3">Uncharacterized protein</fullName>
    </submittedName>
</protein>
<keyword evidence="2" id="KW-0812">Transmembrane</keyword>
<sequence length="87" mass="9596">MSEAPQTPPRLDEDARQAQKRRNWWLALALFAFVILVGVTTVVRLADSELGPDGGFYWSNPPQSDSRPMPDLPEGDESQPAEDGGDQ</sequence>
<feature type="transmembrane region" description="Helical" evidence="2">
    <location>
        <begin position="24"/>
        <end position="46"/>
    </location>
</feature>
<dbReference type="RefSeq" id="WP_119454248.1">
    <property type="nucleotide sequence ID" value="NZ_QWGA01000007.1"/>
</dbReference>
<evidence type="ECO:0000256" key="1">
    <source>
        <dbReference type="SAM" id="MobiDB-lite"/>
    </source>
</evidence>
<organism evidence="3 4">
    <name type="scientific">Henriciella algicola</name>
    <dbReference type="NCBI Taxonomy" id="1608422"/>
    <lineage>
        <taxon>Bacteria</taxon>
        <taxon>Pseudomonadati</taxon>
        <taxon>Pseudomonadota</taxon>
        <taxon>Alphaproteobacteria</taxon>
        <taxon>Hyphomonadales</taxon>
        <taxon>Hyphomonadaceae</taxon>
        <taxon>Henriciella</taxon>
    </lineage>
</organism>
<dbReference type="Proteomes" id="UP000265845">
    <property type="component" value="Unassembled WGS sequence"/>
</dbReference>